<dbReference type="Proteomes" id="UP000663877">
    <property type="component" value="Unassembled WGS sequence"/>
</dbReference>
<dbReference type="InterPro" id="IPR001466">
    <property type="entry name" value="Beta-lactam-related"/>
</dbReference>
<organism evidence="3 4">
    <name type="scientific">Adineta steineri</name>
    <dbReference type="NCBI Taxonomy" id="433720"/>
    <lineage>
        <taxon>Eukaryota</taxon>
        <taxon>Metazoa</taxon>
        <taxon>Spiralia</taxon>
        <taxon>Gnathifera</taxon>
        <taxon>Rotifera</taxon>
        <taxon>Eurotatoria</taxon>
        <taxon>Bdelloidea</taxon>
        <taxon>Adinetida</taxon>
        <taxon>Adinetidae</taxon>
        <taxon>Adineta</taxon>
    </lineage>
</organism>
<dbReference type="Gene3D" id="3.60.10.10">
    <property type="entry name" value="Endonuclease/exonuclease/phosphatase"/>
    <property type="match status" value="1"/>
</dbReference>
<name>A0A815MRH0_9BILA</name>
<dbReference type="EMBL" id="CAJNOM010000410">
    <property type="protein sequence ID" value="CAF1421892.1"/>
    <property type="molecule type" value="Genomic_DNA"/>
</dbReference>
<dbReference type="InterPro" id="IPR000477">
    <property type="entry name" value="RT_dom"/>
</dbReference>
<dbReference type="PANTHER" id="PTHR46825:SF9">
    <property type="entry name" value="BETA-LACTAMASE-RELATED DOMAIN-CONTAINING PROTEIN"/>
    <property type="match status" value="1"/>
</dbReference>
<feature type="domain" description="Reverse transcriptase" evidence="1">
    <location>
        <begin position="447"/>
        <end position="703"/>
    </location>
</feature>
<dbReference type="AlphaFoldDB" id="A0A815MRH0"/>
<accession>A0A815MRH0</accession>
<dbReference type="PANTHER" id="PTHR46825">
    <property type="entry name" value="D-ALANYL-D-ALANINE-CARBOXYPEPTIDASE/ENDOPEPTIDASE AMPH"/>
    <property type="match status" value="1"/>
</dbReference>
<dbReference type="InterPro" id="IPR012338">
    <property type="entry name" value="Beta-lactam/transpept-like"/>
</dbReference>
<protein>
    <recommendedName>
        <fullName evidence="1">Reverse transcriptase domain-containing protein</fullName>
    </recommendedName>
</protein>
<dbReference type="PROSITE" id="PS50878">
    <property type="entry name" value="RT_POL"/>
    <property type="match status" value="1"/>
</dbReference>
<proteinExistence type="predicted"/>
<dbReference type="EMBL" id="CAJNOI010000208">
    <property type="protein sequence ID" value="CAF1184185.1"/>
    <property type="molecule type" value="Genomic_DNA"/>
</dbReference>
<dbReference type="Proteomes" id="UP000663832">
    <property type="component" value="Unassembled WGS sequence"/>
</dbReference>
<gene>
    <name evidence="2" type="ORF">BJG266_LOCUS25945</name>
    <name evidence="3" type="ORF">QVE165_LOCUS38314</name>
</gene>
<evidence type="ECO:0000313" key="4">
    <source>
        <dbReference type="Proteomes" id="UP000663832"/>
    </source>
</evidence>
<dbReference type="Pfam" id="PF00078">
    <property type="entry name" value="RVT_1"/>
    <property type="match status" value="1"/>
</dbReference>
<comment type="caution">
    <text evidence="3">The sequence shown here is derived from an EMBL/GenBank/DDBJ whole genome shotgun (WGS) entry which is preliminary data.</text>
</comment>
<evidence type="ECO:0000313" key="2">
    <source>
        <dbReference type="EMBL" id="CAF1184185.1"/>
    </source>
</evidence>
<dbReference type="Gene3D" id="3.40.710.10">
    <property type="entry name" value="DD-peptidase/beta-lactamase superfamily"/>
    <property type="match status" value="1"/>
</dbReference>
<dbReference type="InterPro" id="IPR050491">
    <property type="entry name" value="AmpC-like"/>
</dbReference>
<evidence type="ECO:0000259" key="1">
    <source>
        <dbReference type="PROSITE" id="PS50878"/>
    </source>
</evidence>
<dbReference type="InterPro" id="IPR036691">
    <property type="entry name" value="Endo/exonu/phosph_ase_sf"/>
</dbReference>
<dbReference type="SUPFAM" id="SSF56601">
    <property type="entry name" value="beta-lactamase/transpeptidase-like"/>
    <property type="match status" value="1"/>
</dbReference>
<keyword evidence="4" id="KW-1185">Reference proteome</keyword>
<dbReference type="Pfam" id="PF00144">
    <property type="entry name" value="Beta-lactamase"/>
    <property type="match status" value="1"/>
</dbReference>
<dbReference type="OrthoDB" id="5946976at2759"/>
<evidence type="ECO:0000313" key="3">
    <source>
        <dbReference type="EMBL" id="CAF1421892.1"/>
    </source>
</evidence>
<sequence>MFNVRGLDIRYQEVLLLISSFNTDVIILLETGCIDLYDYRQMFCDFKIFQQSGENSNGGILILVRNGIMVKRVECKLPNVCVIDVELEEDLRIIGVYAPDSRSWSWEDLSPFVNDKSVVYGDFNVDLEQDGVIADNLLDWADSLSLSPFVTDDPTSLRSDRKIDYAFSNMTGIDIQTHKMKTTSDHSPVISVIPMKCRKQVNGKSIHWKVYSLFTEYTFQFWEKCWCFENVDVSYNDYIQFLSLLTARCTVTFPLSKYRITIPPYIRCSMSYVRALSFRQKRTKSLDLKREVCYLRKIIKNELKFFLSSQLSYALQLRHTRSPISVSFWSKAKRFIKPTSSSLNGFIVSSGAIVNDSIGMCDIAADFYEDFFRRSDNIVRPHPYVDAPLLDFDNKDDPIPEVSLDELLQEVDSIKKKKSLDAHGLSNYMFNFLHSSHWSFLLHLYNLSFSSAVLPVAWKDTRILLLAKKDSICSPALTRPISLLDCFQKVGEKLFLSRFRDVLYRRGLLPNNQSGFREGFSSPTVTLFVDFKSAFDMLWHEGCVGKFRKMGIPPSFTNWIRAWLENRRGFIEINSVKSRWFGIEKGGPQGSSLTPTVFISYHADMPAFLSWSSSHLFADDLAAVVAGQIGLKFSIQCIDLEKRLKLFCDQFEYYCILTLQPINYTKTEALWSTRAPFSPQFDIILGGHTIKWKKEFKYLGYYITPRVLRRALFSSYVLPLFTWLYPVFPLLTDLQRAHLSHFYFTCLKRVLFCLVVNGSTCPNRQSIEESLKQVHIPGAVIIVVNATHTLYEQAFGYQSISSQQPMDVEKSIFALSSISKTFIAVAVMQLVEQELIDLDTDINEYLAESQKRIYHPWYPSHAITLRKLLSHSASIDVIPDAQNTYLQPNDDAYSESLADGCFRYLNSNPSNWLPKPPGSVTWYANLGAALAALIVERVANMSYIDYIEERILKPLGVDISKTGVRLADFENTEDLVKHYVYAFNASDLEQWHKFIPHLNITQMTHGLPTWLYIPHFGFSVYPSGLLRMSARALSVYLQMFLRNGSSILSPRSIAEIEIVVGGGLIPYFNQNLGSNSTGQRAPFQFGLSWYWDTLSDGRRYFGHGGSLPGIINLMLVNEKRHVGVIVLSNGDATSGTNLAQEVIRTLENIHRSFFKCFDTDVVHASAADTKGNVIGLFSAIFILYATFE</sequence>
<reference evidence="3" key="1">
    <citation type="submission" date="2021-02" db="EMBL/GenBank/DDBJ databases">
        <authorList>
            <person name="Nowell W R."/>
        </authorList>
    </citation>
    <scope>NUCLEOTIDE SEQUENCE</scope>
</reference>
<dbReference type="SUPFAM" id="SSF56219">
    <property type="entry name" value="DNase I-like"/>
    <property type="match status" value="1"/>
</dbReference>